<sequence length="344" mass="36573">MIRPSRGRALGTALATALLCTSCSGVIAPSRPALSHRPVPSATSSADVGGAPAVPGADVTSSGTADRPRLPVTAKRSAVGQPVALSTQPDVRRAIARSGLTAMLDRPGLRVVRAGQVAVVGRQPTGRLRRIAQAAAAGTAWDVRLTGRPVPPGVVIPVLCPDTQDQYADLAGPGMDQSDGFSPGNAPLVVLRPDVVDEALEDDFPPDLLVTHEIFHALTIVGASETMPTWLMEGVAEYAGRGIVGSDGVWADISDVTELPTGSDFDSEDMQDRARAYEASYSFVRYLVRRAGEPRLMAFYDVARRDTAERLTPTQLLLKHYGFDETTLVRDWTTARSLEVVPDL</sequence>
<name>A0ABT6C820_9MICO</name>
<feature type="compositionally biased region" description="Low complexity" evidence="1">
    <location>
        <begin position="46"/>
        <end position="59"/>
    </location>
</feature>
<feature type="signal peptide" evidence="2">
    <location>
        <begin position="1"/>
        <end position="28"/>
    </location>
</feature>
<gene>
    <name evidence="3" type="ORF">P4R38_10495</name>
</gene>
<feature type="chain" id="PRO_5046233402" evidence="2">
    <location>
        <begin position="29"/>
        <end position="344"/>
    </location>
</feature>
<keyword evidence="4" id="KW-1185">Reference proteome</keyword>
<comment type="caution">
    <text evidence="3">The sequence shown here is derived from an EMBL/GenBank/DDBJ whole genome shotgun (WGS) entry which is preliminary data.</text>
</comment>
<keyword evidence="2" id="KW-0732">Signal</keyword>
<dbReference type="RefSeq" id="WP_277192090.1">
    <property type="nucleotide sequence ID" value="NZ_JAROAV010000028.1"/>
</dbReference>
<evidence type="ECO:0000313" key="3">
    <source>
        <dbReference type="EMBL" id="MDF8264673.1"/>
    </source>
</evidence>
<protein>
    <submittedName>
        <fullName evidence="3">Uncharacterized protein</fullName>
    </submittedName>
</protein>
<organism evidence="3 4">
    <name type="scientific">Luteipulveratus flavus</name>
    <dbReference type="NCBI Taxonomy" id="3031728"/>
    <lineage>
        <taxon>Bacteria</taxon>
        <taxon>Bacillati</taxon>
        <taxon>Actinomycetota</taxon>
        <taxon>Actinomycetes</taxon>
        <taxon>Micrococcales</taxon>
        <taxon>Dermacoccaceae</taxon>
        <taxon>Luteipulveratus</taxon>
    </lineage>
</organism>
<feature type="region of interest" description="Disordered" evidence="1">
    <location>
        <begin position="30"/>
        <end position="85"/>
    </location>
</feature>
<reference evidence="3 4" key="1">
    <citation type="submission" date="2023-03" db="EMBL/GenBank/DDBJ databases">
        <title>YIM 133296 draft genome.</title>
        <authorList>
            <person name="Xiong L."/>
        </authorList>
    </citation>
    <scope>NUCLEOTIDE SEQUENCE [LARGE SCALE GENOMIC DNA]</scope>
    <source>
        <strain evidence="3 4">YIM 133296</strain>
    </source>
</reference>
<evidence type="ECO:0000256" key="1">
    <source>
        <dbReference type="SAM" id="MobiDB-lite"/>
    </source>
</evidence>
<dbReference type="EMBL" id="JAROAV010000028">
    <property type="protein sequence ID" value="MDF8264673.1"/>
    <property type="molecule type" value="Genomic_DNA"/>
</dbReference>
<proteinExistence type="predicted"/>
<evidence type="ECO:0000256" key="2">
    <source>
        <dbReference type="SAM" id="SignalP"/>
    </source>
</evidence>
<accession>A0ABT6C820</accession>
<evidence type="ECO:0000313" key="4">
    <source>
        <dbReference type="Proteomes" id="UP001528912"/>
    </source>
</evidence>
<dbReference type="Proteomes" id="UP001528912">
    <property type="component" value="Unassembled WGS sequence"/>
</dbReference>